<dbReference type="Proteomes" id="UP001322277">
    <property type="component" value="Chromosome 11"/>
</dbReference>
<feature type="signal peptide" evidence="1">
    <location>
        <begin position="1"/>
        <end position="21"/>
    </location>
</feature>
<dbReference type="KEGG" id="cdet:87951820"/>
<sequence>MRTAFLSLSVILISQIGRASADHHKYCICADTTSGIGNRDRTSSACSNTQSLGNNREFQDVAFDSQTPFQCYSSNNSLDGDTWDRFCKSFSNTHGKCK</sequence>
<evidence type="ECO:0000313" key="2">
    <source>
        <dbReference type="EMBL" id="WQF90306.1"/>
    </source>
</evidence>
<dbReference type="GeneID" id="87951820"/>
<evidence type="ECO:0000313" key="3">
    <source>
        <dbReference type="Proteomes" id="UP001322277"/>
    </source>
</evidence>
<organism evidence="2 3">
    <name type="scientific">Colletotrichum destructivum</name>
    <dbReference type="NCBI Taxonomy" id="34406"/>
    <lineage>
        <taxon>Eukaryota</taxon>
        <taxon>Fungi</taxon>
        <taxon>Dikarya</taxon>
        <taxon>Ascomycota</taxon>
        <taxon>Pezizomycotina</taxon>
        <taxon>Sordariomycetes</taxon>
        <taxon>Hypocreomycetidae</taxon>
        <taxon>Glomerellales</taxon>
        <taxon>Glomerellaceae</taxon>
        <taxon>Colletotrichum</taxon>
        <taxon>Colletotrichum destructivum species complex</taxon>
    </lineage>
</organism>
<evidence type="ECO:0000256" key="1">
    <source>
        <dbReference type="SAM" id="SignalP"/>
    </source>
</evidence>
<gene>
    <name evidence="2" type="ORF">CDEST_15320</name>
</gene>
<keyword evidence="3" id="KW-1185">Reference proteome</keyword>
<dbReference type="EMBL" id="CP137315">
    <property type="protein sequence ID" value="WQF90306.1"/>
    <property type="molecule type" value="Genomic_DNA"/>
</dbReference>
<dbReference type="RefSeq" id="XP_062787527.1">
    <property type="nucleotide sequence ID" value="XM_062931476.1"/>
</dbReference>
<feature type="chain" id="PRO_5043444369" evidence="1">
    <location>
        <begin position="22"/>
        <end position="98"/>
    </location>
</feature>
<protein>
    <submittedName>
        <fullName evidence="2">Uncharacterized protein</fullName>
    </submittedName>
</protein>
<accession>A0AAX4J4L6</accession>
<keyword evidence="1" id="KW-0732">Signal</keyword>
<dbReference type="AlphaFoldDB" id="A0AAX4J4L6"/>
<name>A0AAX4J4L6_9PEZI</name>
<reference evidence="3" key="1">
    <citation type="journal article" date="2023" name="bioRxiv">
        <title>Complete genome of the Medicago anthracnose fungus, Colletotrichum destructivum, reveals a mini-chromosome-like region within a core chromosome.</title>
        <authorList>
            <person name="Lapalu N."/>
            <person name="Simon A."/>
            <person name="Lu A."/>
            <person name="Plaumann P.-L."/>
            <person name="Amselem J."/>
            <person name="Pigne S."/>
            <person name="Auger A."/>
            <person name="Koch C."/>
            <person name="Dallery J.-F."/>
            <person name="O'Connell R.J."/>
        </authorList>
    </citation>
    <scope>NUCLEOTIDE SEQUENCE [LARGE SCALE GENOMIC DNA]</scope>
    <source>
        <strain evidence="3">CBS 520.97</strain>
    </source>
</reference>
<proteinExistence type="predicted"/>